<evidence type="ECO:0008006" key="6">
    <source>
        <dbReference type="Google" id="ProtNLM"/>
    </source>
</evidence>
<dbReference type="GO" id="GO:0006629">
    <property type="term" value="P:lipid metabolic process"/>
    <property type="evidence" value="ECO:0007669"/>
    <property type="project" value="UniProtKB-KW"/>
</dbReference>
<dbReference type="InterPro" id="IPR024282">
    <property type="entry name" value="DUF3376"/>
</dbReference>
<reference evidence="5" key="1">
    <citation type="submission" date="2015-07" db="EMBL/GenBank/DDBJ databases">
        <title>Nocardia seriolae U-1 whole genome shotgun sequence.</title>
        <authorList>
            <person name="Imajoh M."/>
            <person name="Fukumoto Y."/>
            <person name="Sukeda M."/>
            <person name="Yamane J."/>
            <person name="Yamasaki K."/>
            <person name="Shimizu M."/>
            <person name="Ohnishi K."/>
            <person name="Oshima S."/>
        </authorList>
    </citation>
    <scope>NUCLEOTIDE SEQUENCE [LARGE SCALE GENOMIC DNA]</scope>
    <source>
        <strain evidence="5">U-1</strain>
    </source>
</reference>
<accession>A0ABC9Z5T8</accession>
<dbReference type="Proteomes" id="UP000037179">
    <property type="component" value="Unassembled WGS sequence"/>
</dbReference>
<dbReference type="InterPro" id="IPR002641">
    <property type="entry name" value="PNPLA_dom"/>
</dbReference>
<evidence type="ECO:0000259" key="2">
    <source>
        <dbReference type="Pfam" id="PF01734"/>
    </source>
</evidence>
<gene>
    <name evidence="4" type="ORF">NSK11_contig00200-0001</name>
</gene>
<reference evidence="4 5" key="2">
    <citation type="journal article" date="2016" name="Genome Announc.">
        <title>Draft Genome Sequence of Erythromycin- and Oxytetracycline-Sensitive Nocardia seriolae Strain U-1 (NBRC 110359).</title>
        <authorList>
            <person name="Imajoh M."/>
            <person name="Sukeda M."/>
            <person name="Shimizu M."/>
            <person name="Yamane J."/>
            <person name="Ohnishi K."/>
            <person name="Oshima S."/>
        </authorList>
    </citation>
    <scope>NUCLEOTIDE SEQUENCE [LARGE SCALE GENOMIC DNA]</scope>
    <source>
        <strain evidence="4 5">U-1</strain>
    </source>
</reference>
<feature type="domain" description="DUF3376" evidence="3">
    <location>
        <begin position="662"/>
        <end position="787"/>
    </location>
</feature>
<proteinExistence type="predicted"/>
<evidence type="ECO:0000313" key="4">
    <source>
        <dbReference type="EMBL" id="GAP33009.1"/>
    </source>
</evidence>
<dbReference type="InterPro" id="IPR016035">
    <property type="entry name" value="Acyl_Trfase/lysoPLipase"/>
</dbReference>
<dbReference type="EMBL" id="BBYQ01000200">
    <property type="protein sequence ID" value="GAP33009.1"/>
    <property type="molecule type" value="Genomic_DNA"/>
</dbReference>
<dbReference type="InterPro" id="IPR019894">
    <property type="entry name" value="Patatin-related_protein"/>
</dbReference>
<sequence>MHGITKELHKLVRASRALDQMLDGESRIVNPFTGVDDEPLDTESVYFELLSRLNAQGRPLSVSIDIIAGTSAGGINGVVLGKAIAQNADQGALKRVWIDDADLRILARSWHIGGAKTRTVLALLHKLATFWTDHAVLNGDTMSRLLYQALADMDGKAPVAWSSTATEPPLETLVSQGGELSLFVTTTDLNGFDVAVPSSDGGVGQRDREHAQVLRFSGIAGHTEAFGPLGTPTLAFAARATSAFPGAFEPVNPRRFPDQADFPAGVDVDTGCFQFSDAEDGRDASTAWFVDGGVLDNAPFDLVVDAIARRQAASEVHRRLVYIEPDPGRALGADAADTNGGKAAKRRWAADVEKVLLGIRGSRSVIKDLIRLRDMNEKIAEMGAIAAQQEIEVLDRIGAAVAKLAKTEPPAAHRNSHDLAATIEAMPTLDSFKSEKDFKNLSDNMRDEAVTALGATWNTYLRLKAEAAARCLSDAVVAHFALPGESGTAVFIRSAMAAWLRRQPCWTAMDSADLLAVLREIDTPYRHRRILFILAGLNKLYGATDGPPREDINHLKSQAWSEMAVLAAASAAAIRAAADQSLLDFLSPAVLQAKVFEGERFEKPEKFADDNAQHFLALKDAYAAHMRVPLEASGHALWQAFHDTTQDWDKSHRIRLASRYLGFPLWDGLLFPTISLSNLPQFTPIPMAQFSPLRATAFRTPAGGKLKGVGLGHFEAFTRAADRENDYLWGRLDAAELILRTLDETAAPPTAAGQEPRPRPVGRELLPEALTAVLDTETALRLVPEELTDDLRKQIEDLAAEKDDAGWP</sequence>
<organism evidence="4 5">
    <name type="scientific">Nocardia seriolae</name>
    <dbReference type="NCBI Taxonomy" id="37332"/>
    <lineage>
        <taxon>Bacteria</taxon>
        <taxon>Bacillati</taxon>
        <taxon>Actinomycetota</taxon>
        <taxon>Actinomycetes</taxon>
        <taxon>Mycobacteriales</taxon>
        <taxon>Nocardiaceae</taxon>
        <taxon>Nocardia</taxon>
    </lineage>
</organism>
<evidence type="ECO:0000313" key="5">
    <source>
        <dbReference type="Proteomes" id="UP000037179"/>
    </source>
</evidence>
<evidence type="ECO:0000259" key="3">
    <source>
        <dbReference type="Pfam" id="PF11856"/>
    </source>
</evidence>
<dbReference type="SUPFAM" id="SSF52151">
    <property type="entry name" value="FabD/lysophospholipase-like"/>
    <property type="match status" value="1"/>
</dbReference>
<protein>
    <recommendedName>
        <fullName evidence="6">PNPLA domain-containing protein</fullName>
    </recommendedName>
</protein>
<dbReference type="AlphaFoldDB" id="A0ABC9Z5T8"/>
<dbReference type="NCBIfam" id="TIGR03607">
    <property type="entry name" value="patatin-like protein"/>
    <property type="match status" value="1"/>
</dbReference>
<dbReference type="Pfam" id="PF11856">
    <property type="entry name" value="DUF3376"/>
    <property type="match status" value="1"/>
</dbReference>
<evidence type="ECO:0000256" key="1">
    <source>
        <dbReference type="ARBA" id="ARBA00023098"/>
    </source>
</evidence>
<dbReference type="Pfam" id="PF01734">
    <property type="entry name" value="Patatin"/>
    <property type="match status" value="1"/>
</dbReference>
<dbReference type="Gene3D" id="3.40.1090.10">
    <property type="entry name" value="Cytosolic phospholipase A2 catalytic domain"/>
    <property type="match status" value="1"/>
</dbReference>
<name>A0ABC9Z5T8_9NOCA</name>
<keyword evidence="1" id="KW-0443">Lipid metabolism</keyword>
<feature type="domain" description="PNPLA" evidence="2">
    <location>
        <begin position="50"/>
        <end position="303"/>
    </location>
</feature>
<keyword evidence="5" id="KW-1185">Reference proteome</keyword>
<comment type="caution">
    <text evidence="4">The sequence shown here is derived from an EMBL/GenBank/DDBJ whole genome shotgun (WGS) entry which is preliminary data.</text>
</comment>